<dbReference type="EMBL" id="JABSTR010000005">
    <property type="protein sequence ID" value="KAH9371644.1"/>
    <property type="molecule type" value="Genomic_DNA"/>
</dbReference>
<proteinExistence type="predicted"/>
<reference evidence="1 2" key="1">
    <citation type="journal article" date="2020" name="Cell">
        <title>Large-Scale Comparative Analyses of Tick Genomes Elucidate Their Genetic Diversity and Vector Capacities.</title>
        <authorList>
            <consortium name="Tick Genome and Microbiome Consortium (TIGMIC)"/>
            <person name="Jia N."/>
            <person name="Wang J."/>
            <person name="Shi W."/>
            <person name="Du L."/>
            <person name="Sun Y."/>
            <person name="Zhan W."/>
            <person name="Jiang J.F."/>
            <person name="Wang Q."/>
            <person name="Zhang B."/>
            <person name="Ji P."/>
            <person name="Bell-Sakyi L."/>
            <person name="Cui X.M."/>
            <person name="Yuan T.T."/>
            <person name="Jiang B.G."/>
            <person name="Yang W.F."/>
            <person name="Lam T.T."/>
            <person name="Chang Q.C."/>
            <person name="Ding S.J."/>
            <person name="Wang X.J."/>
            <person name="Zhu J.G."/>
            <person name="Ruan X.D."/>
            <person name="Zhao L."/>
            <person name="Wei J.T."/>
            <person name="Ye R.Z."/>
            <person name="Que T.C."/>
            <person name="Du C.H."/>
            <person name="Zhou Y.H."/>
            <person name="Cheng J.X."/>
            <person name="Dai P.F."/>
            <person name="Guo W.B."/>
            <person name="Han X.H."/>
            <person name="Huang E.J."/>
            <person name="Li L.F."/>
            <person name="Wei W."/>
            <person name="Gao Y.C."/>
            <person name="Liu J.Z."/>
            <person name="Shao H.Z."/>
            <person name="Wang X."/>
            <person name="Wang C.C."/>
            <person name="Yang T.C."/>
            <person name="Huo Q.B."/>
            <person name="Li W."/>
            <person name="Chen H.Y."/>
            <person name="Chen S.E."/>
            <person name="Zhou L.G."/>
            <person name="Ni X.B."/>
            <person name="Tian J.H."/>
            <person name="Sheng Y."/>
            <person name="Liu T."/>
            <person name="Pan Y.S."/>
            <person name="Xia L.Y."/>
            <person name="Li J."/>
            <person name="Zhao F."/>
            <person name="Cao W.C."/>
        </authorList>
    </citation>
    <scope>NUCLEOTIDE SEQUENCE [LARGE SCALE GENOMIC DNA]</scope>
    <source>
        <strain evidence="1">HaeL-2018</strain>
    </source>
</reference>
<comment type="caution">
    <text evidence="1">The sequence shown here is derived from an EMBL/GenBank/DDBJ whole genome shotgun (WGS) entry which is preliminary data.</text>
</comment>
<dbReference type="VEuPathDB" id="VectorBase:HLOH_053638"/>
<dbReference type="OrthoDB" id="7549404at2759"/>
<keyword evidence="2" id="KW-1185">Reference proteome</keyword>
<dbReference type="AlphaFoldDB" id="A0A9J6GB74"/>
<gene>
    <name evidence="1" type="ORF">HPB48_022426</name>
</gene>
<accession>A0A9J6GB74</accession>
<evidence type="ECO:0000313" key="1">
    <source>
        <dbReference type="EMBL" id="KAH9371644.1"/>
    </source>
</evidence>
<name>A0A9J6GB74_HAELO</name>
<evidence type="ECO:0000313" key="2">
    <source>
        <dbReference type="Proteomes" id="UP000821853"/>
    </source>
</evidence>
<protein>
    <submittedName>
        <fullName evidence="1">Uncharacterized protein</fullName>
    </submittedName>
</protein>
<dbReference type="Proteomes" id="UP000821853">
    <property type="component" value="Chromosome 3"/>
</dbReference>
<sequence length="145" mass="16692">MAQNFFIKISAFKQFAQGKGATRHVFSVRRLRPSWQVRSLRNRHPLPGCDGEHSVKELEKEGSYFLVFNIEEQVHQIREDADTHILITQRERRMDMSDIKHSKGYSELGLGQMTSLCRGTLMVKPCMSHRSAQFGPSSSKLMNCH</sequence>
<organism evidence="1 2">
    <name type="scientific">Haemaphysalis longicornis</name>
    <name type="common">Bush tick</name>
    <dbReference type="NCBI Taxonomy" id="44386"/>
    <lineage>
        <taxon>Eukaryota</taxon>
        <taxon>Metazoa</taxon>
        <taxon>Ecdysozoa</taxon>
        <taxon>Arthropoda</taxon>
        <taxon>Chelicerata</taxon>
        <taxon>Arachnida</taxon>
        <taxon>Acari</taxon>
        <taxon>Parasitiformes</taxon>
        <taxon>Ixodida</taxon>
        <taxon>Ixodoidea</taxon>
        <taxon>Ixodidae</taxon>
        <taxon>Haemaphysalinae</taxon>
        <taxon>Haemaphysalis</taxon>
    </lineage>
</organism>